<dbReference type="RefSeq" id="WP_306675789.1">
    <property type="nucleotide sequence ID" value="NZ_CP104407.1"/>
</dbReference>
<name>A0ABY9LGA8_9STRE</name>
<feature type="transmembrane region" description="Helical" evidence="1">
    <location>
        <begin position="12"/>
        <end position="32"/>
    </location>
</feature>
<dbReference type="Proteomes" id="UP001238096">
    <property type="component" value="Chromosome"/>
</dbReference>
<evidence type="ECO:0000313" key="2">
    <source>
        <dbReference type="EMBL" id="WMB27880.1"/>
    </source>
</evidence>
<reference evidence="3" key="1">
    <citation type="submission" date="2022-10" db="EMBL/GenBank/DDBJ databases">
        <title>Streptococcus didelphis as causative of fatal infections in opossums (Didelphis albiventris).</title>
        <authorList>
            <person name="Breyer G.M."/>
            <person name="Da Silva M.E.R.J."/>
            <person name="Siqueira F.M."/>
        </authorList>
    </citation>
    <scope>NUCLEOTIDE SEQUENCE [LARGE SCALE GENOMIC DNA]</scope>
    <source>
        <strain evidence="3">LBVP101/21</strain>
    </source>
</reference>
<gene>
    <name evidence="2" type="ORF">N1496_07515</name>
</gene>
<keyword evidence="1" id="KW-0472">Membrane</keyword>
<keyword evidence="1" id="KW-0812">Transmembrane</keyword>
<keyword evidence="1" id="KW-1133">Transmembrane helix</keyword>
<evidence type="ECO:0000256" key="1">
    <source>
        <dbReference type="SAM" id="Phobius"/>
    </source>
</evidence>
<proteinExistence type="predicted"/>
<evidence type="ECO:0008006" key="4">
    <source>
        <dbReference type="Google" id="ProtNLM"/>
    </source>
</evidence>
<protein>
    <recommendedName>
        <fullName evidence="4">Sensor histidine kinase</fullName>
    </recommendedName>
</protein>
<sequence length="100" mass="11532">MKKSLIKNLVVNYSIILTFAFCLIFFITNFAIKDYVKQTTRNTMQSNFVIIDSLYNNKKIPEPSMNGQDSVYVWADYFVFDGSNHIKTFSGKKAGCQGYF</sequence>
<accession>A0ABY9LGA8</accession>
<dbReference type="EMBL" id="CP110509">
    <property type="protein sequence ID" value="WMB27880.1"/>
    <property type="molecule type" value="Genomic_DNA"/>
</dbReference>
<keyword evidence="3" id="KW-1185">Reference proteome</keyword>
<evidence type="ECO:0000313" key="3">
    <source>
        <dbReference type="Proteomes" id="UP001238096"/>
    </source>
</evidence>
<organism evidence="2 3">
    <name type="scientific">Streptococcus didelphis</name>
    <dbReference type="NCBI Taxonomy" id="102886"/>
    <lineage>
        <taxon>Bacteria</taxon>
        <taxon>Bacillati</taxon>
        <taxon>Bacillota</taxon>
        <taxon>Bacilli</taxon>
        <taxon>Lactobacillales</taxon>
        <taxon>Streptococcaceae</taxon>
        <taxon>Streptococcus</taxon>
    </lineage>
</organism>